<dbReference type="GO" id="GO:0051607">
    <property type="term" value="P:defense response to virus"/>
    <property type="evidence" value="ECO:0007669"/>
    <property type="project" value="UniProtKB-KW"/>
</dbReference>
<reference evidence="5" key="1">
    <citation type="submission" date="2023-02" db="EMBL/GenBank/DDBJ databases">
        <title>A novel hydrolase synthesized by Rhodococcus erythropolis HQ is responsible for the detoxification of Zearalenone.</title>
        <authorList>
            <person name="Hu J."/>
            <person name="Xu J."/>
        </authorList>
    </citation>
    <scope>NUCLEOTIDE SEQUENCE</scope>
    <source>
        <strain evidence="5">HQ</strain>
    </source>
</reference>
<feature type="domain" description="CRISPR type III-associated protein" evidence="4">
    <location>
        <begin position="40"/>
        <end position="243"/>
    </location>
</feature>
<evidence type="ECO:0000256" key="1">
    <source>
        <dbReference type="ARBA" id="ARBA00023118"/>
    </source>
</evidence>
<dbReference type="EMBL" id="JARDXE010000031">
    <property type="protein sequence ID" value="MDE8649687.1"/>
    <property type="molecule type" value="Genomic_DNA"/>
</dbReference>
<evidence type="ECO:0000256" key="2">
    <source>
        <dbReference type="ARBA" id="ARBA00093789"/>
    </source>
</evidence>
<evidence type="ECO:0000256" key="3">
    <source>
        <dbReference type="SAM" id="MobiDB-lite"/>
    </source>
</evidence>
<sequence length="279" mass="30143">MSISRVWEIEMVARSPISHQGETIGGTALFRRMKIIQPDGSIELVPVVSGNSFRGVLRRIGEEMLRDVLGYDNQLPLPVAHTLRNGGLIVKTKAEPVTGRRLNELRELVPLLSVFGGAVGAAPISGCLRVGHVVPIVTEAAPVLRFDYEGPLPSSFDVEARESYSHLDDVSTARDNPTPSTGNTTSPLMRYDIETLSPGTKFESWVQLDRGSALDEAFTADVLTEFTRRGWLGGRSAIGHGQVGATITPGPADGIDLDWRVIVAARRQEALDALISLPA</sequence>
<feature type="compositionally biased region" description="Low complexity" evidence="3">
    <location>
        <begin position="176"/>
        <end position="187"/>
    </location>
</feature>
<proteinExistence type="predicted"/>
<evidence type="ECO:0000313" key="5">
    <source>
        <dbReference type="EMBL" id="MDE8649687.1"/>
    </source>
</evidence>
<evidence type="ECO:0000313" key="6">
    <source>
        <dbReference type="Proteomes" id="UP001217325"/>
    </source>
</evidence>
<protein>
    <submittedName>
        <fullName evidence="5">RAMP superfamily CRISPR-associated protein</fullName>
    </submittedName>
</protein>
<feature type="region of interest" description="Disordered" evidence="3">
    <location>
        <begin position="167"/>
        <end position="188"/>
    </location>
</feature>
<keyword evidence="1" id="KW-0051">Antiviral defense</keyword>
<dbReference type="Pfam" id="PF03787">
    <property type="entry name" value="RAMPs"/>
    <property type="match status" value="1"/>
</dbReference>
<comment type="subunit">
    <text evidence="2">Part of the Csm effector complex that includes Cas10, Csm2, Csm3, Csm4 and Csm5.</text>
</comment>
<dbReference type="AlphaFoldDB" id="A0AAW6LX43"/>
<comment type="caution">
    <text evidence="5">The sequence shown here is derived from an EMBL/GenBank/DDBJ whole genome shotgun (WGS) entry which is preliminary data.</text>
</comment>
<gene>
    <name evidence="5" type="ORF">PXH69_32450</name>
</gene>
<name>A0AAW6LX43_RHOSG</name>
<dbReference type="InterPro" id="IPR005537">
    <property type="entry name" value="RAMP_III_fam"/>
</dbReference>
<dbReference type="Proteomes" id="UP001217325">
    <property type="component" value="Unassembled WGS sequence"/>
</dbReference>
<dbReference type="RefSeq" id="WP_275232978.1">
    <property type="nucleotide sequence ID" value="NZ_JARDXE010000031.1"/>
</dbReference>
<organism evidence="5 6">
    <name type="scientific">Rhodococcus qingshengii</name>
    <dbReference type="NCBI Taxonomy" id="334542"/>
    <lineage>
        <taxon>Bacteria</taxon>
        <taxon>Bacillati</taxon>
        <taxon>Actinomycetota</taxon>
        <taxon>Actinomycetes</taxon>
        <taxon>Mycobacteriales</taxon>
        <taxon>Nocardiaceae</taxon>
        <taxon>Rhodococcus</taxon>
        <taxon>Rhodococcus erythropolis group</taxon>
    </lineage>
</organism>
<evidence type="ECO:0000259" key="4">
    <source>
        <dbReference type="Pfam" id="PF03787"/>
    </source>
</evidence>
<accession>A0AAW6LX43</accession>